<evidence type="ECO:0000256" key="12">
    <source>
        <dbReference type="ARBA" id="ARBA00023136"/>
    </source>
</evidence>
<feature type="transmembrane region" description="Helical" evidence="13">
    <location>
        <begin position="397"/>
        <end position="418"/>
    </location>
</feature>
<dbReference type="SUPFAM" id="SSF55781">
    <property type="entry name" value="GAF domain-like"/>
    <property type="match status" value="1"/>
</dbReference>
<evidence type="ECO:0000256" key="8">
    <source>
        <dbReference type="ARBA" id="ARBA00022777"/>
    </source>
</evidence>
<keyword evidence="6 13" id="KW-0812">Transmembrane</keyword>
<accession>A0A0F5VG60</accession>
<dbReference type="InterPro" id="IPR003661">
    <property type="entry name" value="HisK_dim/P_dom"/>
</dbReference>
<dbReference type="InterPro" id="IPR003594">
    <property type="entry name" value="HATPase_dom"/>
</dbReference>
<keyword evidence="16" id="KW-1185">Reference proteome</keyword>
<proteinExistence type="predicted"/>
<keyword evidence="5" id="KW-0808">Transferase</keyword>
<dbReference type="Pfam" id="PF02518">
    <property type="entry name" value="HATPase_c"/>
    <property type="match status" value="1"/>
</dbReference>
<dbReference type="SMART" id="SM00387">
    <property type="entry name" value="HATPase_c"/>
    <property type="match status" value="1"/>
</dbReference>
<dbReference type="PANTHER" id="PTHR45569:SF1">
    <property type="entry name" value="SENSOR PROTEIN KDPD"/>
    <property type="match status" value="1"/>
</dbReference>
<comment type="subcellular location">
    <subcellularLocation>
        <location evidence="2">Membrane</location>
        <topology evidence="2">Multi-pass membrane protein</topology>
    </subcellularLocation>
</comment>
<feature type="transmembrane region" description="Helical" evidence="13">
    <location>
        <begin position="447"/>
        <end position="467"/>
    </location>
</feature>
<keyword evidence="9" id="KW-0067">ATP-binding</keyword>
<comment type="catalytic activity">
    <reaction evidence="1">
        <text>ATP + protein L-histidine = ADP + protein N-phospho-L-histidine.</text>
        <dbReference type="EC" id="2.7.13.3"/>
    </reaction>
</comment>
<evidence type="ECO:0000313" key="16">
    <source>
        <dbReference type="Proteomes" id="UP000033633"/>
    </source>
</evidence>
<evidence type="ECO:0000259" key="14">
    <source>
        <dbReference type="PROSITE" id="PS50109"/>
    </source>
</evidence>
<dbReference type="Gene3D" id="3.40.50.300">
    <property type="entry name" value="P-loop containing nucleotide triphosphate hydrolases"/>
    <property type="match status" value="1"/>
</dbReference>
<dbReference type="Gene3D" id="3.30.450.40">
    <property type="match status" value="1"/>
</dbReference>
<feature type="transmembrane region" description="Helical" evidence="13">
    <location>
        <begin position="424"/>
        <end position="440"/>
    </location>
</feature>
<protein>
    <recommendedName>
        <fullName evidence="3">histidine kinase</fullName>
        <ecNumber evidence="3">2.7.13.3</ecNumber>
    </recommendedName>
</protein>
<dbReference type="FunFam" id="3.40.50.300:FF:000483">
    <property type="entry name" value="Sensor histidine kinase KdpD"/>
    <property type="match status" value="1"/>
</dbReference>
<dbReference type="InterPro" id="IPR025201">
    <property type="entry name" value="KdpD_TM"/>
</dbReference>
<organism evidence="15 16">
    <name type="scientific">Photobacterium halotolerans</name>
    <dbReference type="NCBI Taxonomy" id="265726"/>
    <lineage>
        <taxon>Bacteria</taxon>
        <taxon>Pseudomonadati</taxon>
        <taxon>Pseudomonadota</taxon>
        <taxon>Gammaproteobacteria</taxon>
        <taxon>Vibrionales</taxon>
        <taxon>Vibrionaceae</taxon>
        <taxon>Photobacterium</taxon>
    </lineage>
</organism>
<evidence type="ECO:0000313" key="15">
    <source>
        <dbReference type="EMBL" id="KKD01094.1"/>
    </source>
</evidence>
<dbReference type="PANTHER" id="PTHR45569">
    <property type="entry name" value="SENSOR PROTEIN KDPD"/>
    <property type="match status" value="1"/>
</dbReference>
<dbReference type="PROSITE" id="PS50109">
    <property type="entry name" value="HIS_KIN"/>
    <property type="match status" value="1"/>
</dbReference>
<keyword evidence="11" id="KW-0902">Two-component regulatory system</keyword>
<dbReference type="InterPro" id="IPR004358">
    <property type="entry name" value="Sig_transdc_His_kin-like_C"/>
</dbReference>
<dbReference type="SUPFAM" id="SSF52540">
    <property type="entry name" value="P-loop containing nucleoside triphosphate hydrolases"/>
    <property type="match status" value="1"/>
</dbReference>
<dbReference type="GO" id="GO:0000155">
    <property type="term" value="F:phosphorelay sensor kinase activity"/>
    <property type="evidence" value="ECO:0007669"/>
    <property type="project" value="InterPro"/>
</dbReference>
<evidence type="ECO:0000256" key="2">
    <source>
        <dbReference type="ARBA" id="ARBA00004141"/>
    </source>
</evidence>
<dbReference type="SUPFAM" id="SSF47384">
    <property type="entry name" value="Homodimeric domain of signal transducing histidine kinase"/>
    <property type="match status" value="1"/>
</dbReference>
<dbReference type="EMBL" id="JWYV01000002">
    <property type="protein sequence ID" value="KKD01094.1"/>
    <property type="molecule type" value="Genomic_DNA"/>
</dbReference>
<evidence type="ECO:0000256" key="1">
    <source>
        <dbReference type="ARBA" id="ARBA00000085"/>
    </source>
</evidence>
<dbReference type="InterPro" id="IPR027417">
    <property type="entry name" value="P-loop_NTPase"/>
</dbReference>
<keyword evidence="8 15" id="KW-0418">Kinase</keyword>
<evidence type="ECO:0000256" key="3">
    <source>
        <dbReference type="ARBA" id="ARBA00012438"/>
    </source>
</evidence>
<dbReference type="GO" id="GO:0005737">
    <property type="term" value="C:cytoplasm"/>
    <property type="evidence" value="ECO:0007669"/>
    <property type="project" value="UniProtKB-ARBA"/>
</dbReference>
<dbReference type="CDD" id="cd00082">
    <property type="entry name" value="HisKA"/>
    <property type="match status" value="1"/>
</dbReference>
<dbReference type="EC" id="2.7.13.3" evidence="3"/>
<dbReference type="Proteomes" id="UP000033633">
    <property type="component" value="Unassembled WGS sequence"/>
</dbReference>
<dbReference type="Gene3D" id="3.30.565.10">
    <property type="entry name" value="Histidine kinase-like ATPase, C-terminal domain"/>
    <property type="match status" value="1"/>
</dbReference>
<evidence type="ECO:0000256" key="5">
    <source>
        <dbReference type="ARBA" id="ARBA00022679"/>
    </source>
</evidence>
<dbReference type="RefSeq" id="WP_046219464.1">
    <property type="nucleotide sequence ID" value="NZ_JWYV01000002.1"/>
</dbReference>
<evidence type="ECO:0000256" key="6">
    <source>
        <dbReference type="ARBA" id="ARBA00022692"/>
    </source>
</evidence>
<name>A0A0F5VG60_9GAMM</name>
<dbReference type="InterPro" id="IPR003852">
    <property type="entry name" value="Sig_transdc_His_kinase_KdpD_N"/>
</dbReference>
<gene>
    <name evidence="15" type="ORF">KY46_04840</name>
</gene>
<dbReference type="SUPFAM" id="SSF55874">
    <property type="entry name" value="ATPase domain of HSP90 chaperone/DNA topoisomerase II/histidine kinase"/>
    <property type="match status" value="1"/>
</dbReference>
<dbReference type="InterPro" id="IPR052023">
    <property type="entry name" value="Histidine_kinase_KdpD"/>
</dbReference>
<dbReference type="InterPro" id="IPR036890">
    <property type="entry name" value="HATPase_C_sf"/>
</dbReference>
<dbReference type="AlphaFoldDB" id="A0A0F5VG60"/>
<dbReference type="Gene3D" id="1.10.287.130">
    <property type="match status" value="1"/>
</dbReference>
<dbReference type="Gene3D" id="1.20.120.620">
    <property type="entry name" value="Backbone structure of the membrane domain of e. Coli histidine kinase receptor kdpd"/>
    <property type="match status" value="1"/>
</dbReference>
<dbReference type="Pfam" id="PF02702">
    <property type="entry name" value="KdpD"/>
    <property type="match status" value="1"/>
</dbReference>
<keyword evidence="7" id="KW-0547">Nucleotide-binding</keyword>
<dbReference type="Pfam" id="PF13493">
    <property type="entry name" value="DUF4118"/>
    <property type="match status" value="1"/>
</dbReference>
<dbReference type="OrthoDB" id="9806130at2"/>
<evidence type="ECO:0000256" key="11">
    <source>
        <dbReference type="ARBA" id="ARBA00023012"/>
    </source>
</evidence>
<evidence type="ECO:0000256" key="13">
    <source>
        <dbReference type="SAM" id="Phobius"/>
    </source>
</evidence>
<dbReference type="InterPro" id="IPR029016">
    <property type="entry name" value="GAF-like_dom_sf"/>
</dbReference>
<keyword evidence="4" id="KW-0597">Phosphoprotein</keyword>
<evidence type="ECO:0000256" key="7">
    <source>
        <dbReference type="ARBA" id="ARBA00022741"/>
    </source>
</evidence>
<dbReference type="InterPro" id="IPR038318">
    <property type="entry name" value="KdpD_sf"/>
</dbReference>
<dbReference type="GO" id="GO:0005524">
    <property type="term" value="F:ATP binding"/>
    <property type="evidence" value="ECO:0007669"/>
    <property type="project" value="UniProtKB-KW"/>
</dbReference>
<dbReference type="GO" id="GO:0005886">
    <property type="term" value="C:plasma membrane"/>
    <property type="evidence" value="ECO:0007669"/>
    <property type="project" value="TreeGrafter"/>
</dbReference>
<feature type="transmembrane region" description="Helical" evidence="13">
    <location>
        <begin position="473"/>
        <end position="491"/>
    </location>
</feature>
<keyword evidence="12 13" id="KW-0472">Membrane</keyword>
<keyword evidence="10 13" id="KW-1133">Transmembrane helix</keyword>
<feature type="domain" description="Histidine kinase" evidence="14">
    <location>
        <begin position="666"/>
        <end position="883"/>
    </location>
</feature>
<dbReference type="PRINTS" id="PR00344">
    <property type="entry name" value="BCTRLSENSOR"/>
</dbReference>
<evidence type="ECO:0000256" key="4">
    <source>
        <dbReference type="ARBA" id="ARBA00022553"/>
    </source>
</evidence>
<comment type="caution">
    <text evidence="15">The sequence shown here is derived from an EMBL/GenBank/DDBJ whole genome shotgun (WGS) entry which is preliminary data.</text>
</comment>
<evidence type="ECO:0000256" key="10">
    <source>
        <dbReference type="ARBA" id="ARBA00022989"/>
    </source>
</evidence>
<reference evidence="15 16" key="1">
    <citation type="submission" date="2014-12" db="EMBL/GenBank/DDBJ databases">
        <title>Mercury Reductase activity and rhizosphere competence traits in the genome of root associated Photobacterium halotolerans MELD1.</title>
        <authorList>
            <person name="Mathew D.C."/>
            <person name="Huang C.-C."/>
        </authorList>
    </citation>
    <scope>NUCLEOTIDE SEQUENCE [LARGE SCALE GENOMIC DNA]</scope>
    <source>
        <strain evidence="15 16">MELD1</strain>
    </source>
</reference>
<dbReference type="SMART" id="SM00388">
    <property type="entry name" value="HisKA"/>
    <property type="match status" value="1"/>
</dbReference>
<dbReference type="Pfam" id="PF00512">
    <property type="entry name" value="HisKA"/>
    <property type="match status" value="1"/>
</dbReference>
<evidence type="ECO:0000256" key="9">
    <source>
        <dbReference type="ARBA" id="ARBA00022840"/>
    </source>
</evidence>
<dbReference type="PATRIC" id="fig|265726.11.peg.2333"/>
<sequence>MTDNTARSQQADALLSKLKQEEKGKLTVFLGAAPGVGKTYAMLSAAKERLQQGADVVVGLVETHGREETEAMLVELEVMPRKEIGYHNTYLTEFDLDSALERRPELILVDELAHTNVPGSRHKRRYQDVDELLSAGIDVYTTVNIQHLVSLNDLVMQITGVRVRETVPDSFIDDAYDIRFIDLPPVNLVERLQQGKVYLPEYARLAMDTFFSISNLTALRELAMKRVIEQVDAHLINELEAKSEKADFILKDKLLVLISTNSDHSYLIRIGRQIADRRQIPWTVVWVDTGKTQDLQRRKRLNDAMVMAKELGASAEVLRGSSTYRSILPFLNEHRINTVLVGAGTRRQFLWQRKRLYQQLIESGLPVEVSVYRAPEQLKMPKEPELRLSPLGDKKGHIFGIVSTAVATVFALLLQQVLSSGNLVLLYVIAILAVGLKFGARPALATAIWSFLSFNFFLTAPTFTFKVHSQDDVATLIFLVCIGLISGPAASRIRNQFILLKESNQYAETLRELAQELSVADDENALWKSVNRHIERAVHVKCYSVMAGKDDHKQFVPLLLTPLKHIDHSAIDWVFQHGRTAGRFTDTLSASQMTVIPVLQEKKVIAVVALCWDKSQTQFNPFEQELVHAMLQQASSTWQRIHLVSDLESARVKTEVEQIRSALLSSVSHDLKSPLSAMMGAAESLRVFDKQLNEQDRFDLLDTILQESRRLDSYIQNLLDMTKLGHGTLKIERDWVSVDDIIGSALSRLKRYFPSVKVDYIRHNEPPLLYVHAALIEQALFNILENAVRYSPEEEPITIVMDTTQNQCRVSIEDQGPGIPKAAQKEIFNMFYVVSDGDQKKQNTGMGLAICKGMISAHGGKVRAVDGAGGRGTRIEVELPLDYPNMKQE</sequence>
<dbReference type="STRING" id="265726.KY46_04840"/>
<dbReference type="InterPro" id="IPR036097">
    <property type="entry name" value="HisK_dim/P_sf"/>
</dbReference>
<dbReference type="InterPro" id="IPR005467">
    <property type="entry name" value="His_kinase_dom"/>
</dbReference>